<keyword evidence="6" id="KW-1185">Reference proteome</keyword>
<dbReference type="InterPro" id="IPR042197">
    <property type="entry name" value="Apaf_helical"/>
</dbReference>
<dbReference type="InterPro" id="IPR044974">
    <property type="entry name" value="Disease_R_plants"/>
</dbReference>
<dbReference type="SMART" id="SM00255">
    <property type="entry name" value="TIR"/>
    <property type="match status" value="1"/>
</dbReference>
<dbReference type="PANTHER" id="PTHR11017:SF385">
    <property type="entry name" value="DISEASE RESISTANCE PROTEIN (TIR-NBS-LRR CLASS)-RELATED"/>
    <property type="match status" value="1"/>
</dbReference>
<proteinExistence type="predicted"/>
<name>A0AA38GCU7_TAXCH</name>
<reference evidence="5 6" key="1">
    <citation type="journal article" date="2021" name="Nat. Plants">
        <title>The Taxus genome provides insights into paclitaxel biosynthesis.</title>
        <authorList>
            <person name="Xiong X."/>
            <person name="Gou J."/>
            <person name="Liao Q."/>
            <person name="Li Y."/>
            <person name="Zhou Q."/>
            <person name="Bi G."/>
            <person name="Li C."/>
            <person name="Du R."/>
            <person name="Wang X."/>
            <person name="Sun T."/>
            <person name="Guo L."/>
            <person name="Liang H."/>
            <person name="Lu P."/>
            <person name="Wu Y."/>
            <person name="Zhang Z."/>
            <person name="Ro D.K."/>
            <person name="Shang Y."/>
            <person name="Huang S."/>
            <person name="Yan J."/>
        </authorList>
    </citation>
    <scope>NUCLEOTIDE SEQUENCE [LARGE SCALE GENOMIC DNA]</scope>
    <source>
        <strain evidence="5">Ta-2019</strain>
    </source>
</reference>
<protein>
    <recommendedName>
        <fullName evidence="4">TIR domain-containing protein</fullName>
    </recommendedName>
</protein>
<sequence>MEIKKYHVFLSFCGDDTRQNLADHLFESLSAAGVRVFLDNERLRKGEDIGLSLQQAIQGTDIHIPIFSPNYARSAWCLREVTEMTRSNGHIIPLFYNVDPKDVRYPDTSSMYADAFKVHVSRGWHKPETISEWKTALREVASRSGWTLDTTSRYEGKLVKRVVSDVLNKLKNVPLDVTKYAVGLKERTDAVIKLLKCVSGRVVTIGIWGTGGVGKTTLAKAVYNNIFRDFDAASFVSDVRTNTQHRINGLCKLQRQLLKDLLKEEFRVNNIDHGKAIMKEHLQSIRALVVLDDVDHRKQLETLGTEWLGAGSRVIVTTRDKSVLNTAAAENEVLEIDNRVYTLHELEKDEALQLFSWYAFLKAYPDKDYEQLSKRIVNACYGLPLSLEVLGTVLYNRKDKRCWKEAVSQLESARCDDIYRSLKISYENLISQEKELFLDIACFFIGQDQETAISFWEDLNLNPHLNLSNLVLKSLVKIDYKQGIILMHDRLRDMGRAIVADESRDPAKRSRLWRAEEAYQALQNRRELDCVESISVSGSKQNIVVLEAEDLRSMRNAHLIWLDRANIEGAPQPLALNLRWLKWHSCPWSCLPSEWSMEHLVVLDLSGTRQHPSHLNQLWDEGSAYKKLRNLKVLLLSCCVNLNRLPVLSTYTSLLKIDLENCFSLRNIPESIGLLLQLKHLNLSGCKNLKEIPESIGELSSLENLSMNGCLSISELPSTFGMLRALKDLDIGHLEQIQELPSFETGWLLKKLILSGCHRLRSLPTSIGELSCLNYLKMNNCSSLSFLPKEFGNLKNIIELFANECPRLRQLPESFGNLTNLRTLELKNNNLIELPRNFCKLESL</sequence>
<dbReference type="PANTHER" id="PTHR11017">
    <property type="entry name" value="LEUCINE-RICH REPEAT-CONTAINING PROTEIN"/>
    <property type="match status" value="1"/>
</dbReference>
<evidence type="ECO:0000256" key="2">
    <source>
        <dbReference type="ARBA" id="ARBA00022737"/>
    </source>
</evidence>
<evidence type="ECO:0000313" key="6">
    <source>
        <dbReference type="Proteomes" id="UP000824469"/>
    </source>
</evidence>
<evidence type="ECO:0000313" key="5">
    <source>
        <dbReference type="EMBL" id="KAH9319538.1"/>
    </source>
</evidence>
<dbReference type="Pfam" id="PF23282">
    <property type="entry name" value="WHD_ROQ1"/>
    <property type="match status" value="1"/>
</dbReference>
<dbReference type="Gene3D" id="3.40.50.300">
    <property type="entry name" value="P-loop containing nucleotide triphosphate hydrolases"/>
    <property type="match status" value="1"/>
</dbReference>
<keyword evidence="1" id="KW-0433">Leucine-rich repeat</keyword>
<dbReference type="GO" id="GO:0006952">
    <property type="term" value="P:defense response"/>
    <property type="evidence" value="ECO:0007669"/>
    <property type="project" value="UniProtKB-KW"/>
</dbReference>
<dbReference type="EMBL" id="JAHRHJ020000004">
    <property type="protein sequence ID" value="KAH9319538.1"/>
    <property type="molecule type" value="Genomic_DNA"/>
</dbReference>
<dbReference type="Proteomes" id="UP000824469">
    <property type="component" value="Unassembled WGS sequence"/>
</dbReference>
<dbReference type="SUPFAM" id="SSF52200">
    <property type="entry name" value="Toll/Interleukin receptor TIR domain"/>
    <property type="match status" value="1"/>
</dbReference>
<feature type="domain" description="TIR" evidence="4">
    <location>
        <begin position="4"/>
        <end position="170"/>
    </location>
</feature>
<dbReference type="InterPro" id="IPR002182">
    <property type="entry name" value="NB-ARC"/>
</dbReference>
<dbReference type="PRINTS" id="PR00364">
    <property type="entry name" value="DISEASERSIST"/>
</dbReference>
<dbReference type="InterPro" id="IPR032675">
    <property type="entry name" value="LRR_dom_sf"/>
</dbReference>
<dbReference type="InterPro" id="IPR035897">
    <property type="entry name" value="Toll_tir_struct_dom_sf"/>
</dbReference>
<dbReference type="InterPro" id="IPR055414">
    <property type="entry name" value="LRR_R13L4/SHOC2-like"/>
</dbReference>
<dbReference type="GO" id="GO:0007165">
    <property type="term" value="P:signal transduction"/>
    <property type="evidence" value="ECO:0007669"/>
    <property type="project" value="InterPro"/>
</dbReference>
<dbReference type="OMA" id="SSIGHWK"/>
<keyword evidence="3" id="KW-0611">Plant defense</keyword>
<dbReference type="Gene3D" id="3.40.50.10140">
    <property type="entry name" value="Toll/interleukin-1 receptor homology (TIR) domain"/>
    <property type="match status" value="1"/>
</dbReference>
<organism evidence="5 6">
    <name type="scientific">Taxus chinensis</name>
    <name type="common">Chinese yew</name>
    <name type="synonym">Taxus wallichiana var. chinensis</name>
    <dbReference type="NCBI Taxonomy" id="29808"/>
    <lineage>
        <taxon>Eukaryota</taxon>
        <taxon>Viridiplantae</taxon>
        <taxon>Streptophyta</taxon>
        <taxon>Embryophyta</taxon>
        <taxon>Tracheophyta</taxon>
        <taxon>Spermatophyta</taxon>
        <taxon>Pinopsida</taxon>
        <taxon>Pinidae</taxon>
        <taxon>Conifers II</taxon>
        <taxon>Cupressales</taxon>
        <taxon>Taxaceae</taxon>
        <taxon>Taxus</taxon>
    </lineage>
</organism>
<dbReference type="GO" id="GO:0051707">
    <property type="term" value="P:response to other organism"/>
    <property type="evidence" value="ECO:0007669"/>
    <property type="project" value="UniProtKB-ARBA"/>
</dbReference>
<dbReference type="SUPFAM" id="SSF52540">
    <property type="entry name" value="P-loop containing nucleoside triphosphate hydrolases"/>
    <property type="match status" value="1"/>
</dbReference>
<dbReference type="SUPFAM" id="SSF52058">
    <property type="entry name" value="L domain-like"/>
    <property type="match status" value="1"/>
</dbReference>
<dbReference type="Gene3D" id="1.10.8.430">
    <property type="entry name" value="Helical domain of apoptotic protease-activating factors"/>
    <property type="match status" value="1"/>
</dbReference>
<dbReference type="Pfam" id="PF23598">
    <property type="entry name" value="LRR_14"/>
    <property type="match status" value="1"/>
</dbReference>
<dbReference type="AlphaFoldDB" id="A0AA38GCU7"/>
<comment type="caution">
    <text evidence="5">The sequence shown here is derived from an EMBL/GenBank/DDBJ whole genome shotgun (WGS) entry which is preliminary data.</text>
</comment>
<dbReference type="InterPro" id="IPR058192">
    <property type="entry name" value="WHD_ROQ1-like"/>
</dbReference>
<dbReference type="InterPro" id="IPR000157">
    <property type="entry name" value="TIR_dom"/>
</dbReference>
<feature type="non-terminal residue" evidence="5">
    <location>
        <position position="844"/>
    </location>
</feature>
<keyword evidence="2" id="KW-0677">Repeat</keyword>
<accession>A0AA38GCU7</accession>
<evidence type="ECO:0000256" key="3">
    <source>
        <dbReference type="ARBA" id="ARBA00022821"/>
    </source>
</evidence>
<evidence type="ECO:0000256" key="1">
    <source>
        <dbReference type="ARBA" id="ARBA00022614"/>
    </source>
</evidence>
<dbReference type="Pfam" id="PF00931">
    <property type="entry name" value="NB-ARC"/>
    <property type="match status" value="1"/>
</dbReference>
<dbReference type="Pfam" id="PF01582">
    <property type="entry name" value="TIR"/>
    <property type="match status" value="1"/>
</dbReference>
<dbReference type="GO" id="GO:0043531">
    <property type="term" value="F:ADP binding"/>
    <property type="evidence" value="ECO:0007669"/>
    <property type="project" value="InterPro"/>
</dbReference>
<dbReference type="PROSITE" id="PS50104">
    <property type="entry name" value="TIR"/>
    <property type="match status" value="1"/>
</dbReference>
<gene>
    <name evidence="5" type="ORF">KI387_021307</name>
</gene>
<evidence type="ECO:0000259" key="4">
    <source>
        <dbReference type="PROSITE" id="PS50104"/>
    </source>
</evidence>
<dbReference type="Gene3D" id="3.80.10.10">
    <property type="entry name" value="Ribonuclease Inhibitor"/>
    <property type="match status" value="2"/>
</dbReference>
<dbReference type="InterPro" id="IPR027417">
    <property type="entry name" value="P-loop_NTPase"/>
</dbReference>